<dbReference type="SUPFAM" id="SSF52096">
    <property type="entry name" value="ClpP/crotonase"/>
    <property type="match status" value="1"/>
</dbReference>
<feature type="region of interest" description="Disordered" evidence="7">
    <location>
        <begin position="201"/>
        <end position="228"/>
    </location>
</feature>
<dbReference type="InterPro" id="IPR001907">
    <property type="entry name" value="ClpP"/>
</dbReference>
<evidence type="ECO:0000256" key="2">
    <source>
        <dbReference type="ARBA" id="ARBA00022490"/>
    </source>
</evidence>
<dbReference type="PRINTS" id="PR00127">
    <property type="entry name" value="CLPPROTEASEP"/>
</dbReference>
<keyword evidence="9" id="KW-1185">Reference proteome</keyword>
<comment type="similarity">
    <text evidence="1 6">Belongs to the peptidase S14 family.</text>
</comment>
<dbReference type="InterPro" id="IPR029045">
    <property type="entry name" value="ClpP/crotonase-like_dom_sf"/>
</dbReference>
<evidence type="ECO:0000313" key="9">
    <source>
        <dbReference type="Proteomes" id="UP001230908"/>
    </source>
</evidence>
<dbReference type="PANTHER" id="PTHR10381:SF70">
    <property type="entry name" value="ATP-DEPENDENT CLP PROTEASE PROTEOLYTIC SUBUNIT"/>
    <property type="match status" value="1"/>
</dbReference>
<keyword evidence="2" id="KW-0963">Cytoplasm</keyword>
<dbReference type="NCBIfam" id="NF045542">
    <property type="entry name" value="Clp_rel_HeadMat"/>
    <property type="match status" value="1"/>
</dbReference>
<evidence type="ECO:0000256" key="1">
    <source>
        <dbReference type="ARBA" id="ARBA00007039"/>
    </source>
</evidence>
<evidence type="ECO:0000256" key="3">
    <source>
        <dbReference type="ARBA" id="ARBA00022670"/>
    </source>
</evidence>
<dbReference type="Proteomes" id="UP001230908">
    <property type="component" value="Unassembled WGS sequence"/>
</dbReference>
<comment type="caution">
    <text evidence="8">The sequence shown here is derived from an EMBL/GenBank/DDBJ whole genome shotgun (WGS) entry which is preliminary data.</text>
</comment>
<dbReference type="Pfam" id="PF00574">
    <property type="entry name" value="CLP_protease"/>
    <property type="match status" value="1"/>
</dbReference>
<dbReference type="PANTHER" id="PTHR10381">
    <property type="entry name" value="ATP-DEPENDENT CLP PROTEASE PROTEOLYTIC SUBUNIT"/>
    <property type="match status" value="1"/>
</dbReference>
<name>A0ABU0ZVN0_9ACTN</name>
<reference evidence="8 9" key="1">
    <citation type="submission" date="2023-08" db="EMBL/GenBank/DDBJ databases">
        <title>Phytohabitans sansha sp. nov., isolated from marine sediment.</title>
        <authorList>
            <person name="Zhao Y."/>
            <person name="Yi K."/>
        </authorList>
    </citation>
    <scope>NUCLEOTIDE SEQUENCE [LARGE SCALE GENOMIC DNA]</scope>
    <source>
        <strain evidence="8 9">ZYX-F-186</strain>
    </source>
</reference>
<dbReference type="RefSeq" id="WP_308717500.1">
    <property type="nucleotide sequence ID" value="NZ_JAVHUY010000053.1"/>
</dbReference>
<evidence type="ECO:0000313" key="8">
    <source>
        <dbReference type="EMBL" id="MDQ7910250.1"/>
    </source>
</evidence>
<keyword evidence="3 8" id="KW-0645">Protease</keyword>
<dbReference type="GO" id="GO:0004252">
    <property type="term" value="F:serine-type endopeptidase activity"/>
    <property type="evidence" value="ECO:0007669"/>
    <property type="project" value="UniProtKB-EC"/>
</dbReference>
<keyword evidence="4 8" id="KW-0378">Hydrolase</keyword>
<proteinExistence type="inferred from homology"/>
<dbReference type="GO" id="GO:0006508">
    <property type="term" value="P:proteolysis"/>
    <property type="evidence" value="ECO:0007669"/>
    <property type="project" value="UniProtKB-KW"/>
</dbReference>
<evidence type="ECO:0000256" key="7">
    <source>
        <dbReference type="SAM" id="MobiDB-lite"/>
    </source>
</evidence>
<gene>
    <name evidence="8" type="ORF">RB614_37730</name>
</gene>
<accession>A0ABU0ZVN0</accession>
<dbReference type="CDD" id="cd07016">
    <property type="entry name" value="S14_ClpP_1"/>
    <property type="match status" value="1"/>
</dbReference>
<evidence type="ECO:0000256" key="6">
    <source>
        <dbReference type="RuleBase" id="RU003567"/>
    </source>
</evidence>
<dbReference type="EMBL" id="JAVHUY010000053">
    <property type="protein sequence ID" value="MDQ7910250.1"/>
    <property type="molecule type" value="Genomic_DNA"/>
</dbReference>
<protein>
    <recommendedName>
        <fullName evidence="6">ATP-dependent Clp protease proteolytic subunit</fullName>
    </recommendedName>
</protein>
<keyword evidence="5" id="KW-0720">Serine protease</keyword>
<evidence type="ECO:0000256" key="5">
    <source>
        <dbReference type="ARBA" id="ARBA00022825"/>
    </source>
</evidence>
<organism evidence="8 9">
    <name type="scientific">Phytohabitans maris</name>
    <dbReference type="NCBI Taxonomy" id="3071409"/>
    <lineage>
        <taxon>Bacteria</taxon>
        <taxon>Bacillati</taxon>
        <taxon>Actinomycetota</taxon>
        <taxon>Actinomycetes</taxon>
        <taxon>Micromonosporales</taxon>
        <taxon>Micromonosporaceae</taxon>
    </lineage>
</organism>
<dbReference type="InterPro" id="IPR023562">
    <property type="entry name" value="ClpP/TepA"/>
</dbReference>
<dbReference type="Gene3D" id="3.90.226.10">
    <property type="entry name" value="2-enoyl-CoA Hydratase, Chain A, domain 1"/>
    <property type="match status" value="1"/>
</dbReference>
<sequence>MTVDLAKLVNLATQVEERVSAARPTDGGKSWYRITNAAKKNEPVEVFIYDRIGGWGVSARDFVMELRGVKAQKIMLHINSPGGEVFDGVAIHAALVNHPAHVVAIVDGLAASAASFIAMAGDEIEVEKAGRLMIHDASGGCLGNAKDMREMADLLDSLSQTIAEIYADRAGGTVEEWREAMLAETWFTAAEAVEKGLADRVAGDDSDEPDNKLTAPLAASAEDDQTGGPTLAADLVEDTVSLVDPEWFAEMMKGAFHS</sequence>
<evidence type="ECO:0000256" key="4">
    <source>
        <dbReference type="ARBA" id="ARBA00022801"/>
    </source>
</evidence>